<evidence type="ECO:0000313" key="10">
    <source>
        <dbReference type="Proteomes" id="UP000051565"/>
    </source>
</evidence>
<dbReference type="PANTHER" id="PTHR43124">
    <property type="entry name" value="PURINE EFFLUX PUMP PBUE"/>
    <property type="match status" value="1"/>
</dbReference>
<dbReference type="Gene3D" id="1.20.1250.20">
    <property type="entry name" value="MFS general substrate transporter like domains"/>
    <property type="match status" value="1"/>
</dbReference>
<feature type="transmembrane region" description="Helical" evidence="7">
    <location>
        <begin position="159"/>
        <end position="179"/>
    </location>
</feature>
<dbReference type="RefSeq" id="WP_056997760.1">
    <property type="nucleotide sequence ID" value="NZ_FUXS01000003.1"/>
</dbReference>
<keyword evidence="6 7" id="KW-0472">Membrane</keyword>
<feature type="transmembrane region" description="Helical" evidence="7">
    <location>
        <begin position="97"/>
        <end position="118"/>
    </location>
</feature>
<evidence type="ECO:0000256" key="4">
    <source>
        <dbReference type="ARBA" id="ARBA00022692"/>
    </source>
</evidence>
<feature type="transmembrane region" description="Helical" evidence="7">
    <location>
        <begin position="34"/>
        <end position="59"/>
    </location>
</feature>
<keyword evidence="4 7" id="KW-0812">Transmembrane</keyword>
<keyword evidence="3" id="KW-1003">Cell membrane</keyword>
<dbReference type="InterPro" id="IPR050189">
    <property type="entry name" value="MFS_Efflux_Transporters"/>
</dbReference>
<dbReference type="GO" id="GO:0005886">
    <property type="term" value="C:plasma membrane"/>
    <property type="evidence" value="ECO:0007669"/>
    <property type="project" value="UniProtKB-SubCell"/>
</dbReference>
<dbReference type="GO" id="GO:0022857">
    <property type="term" value="F:transmembrane transporter activity"/>
    <property type="evidence" value="ECO:0007669"/>
    <property type="project" value="InterPro"/>
</dbReference>
<keyword evidence="2" id="KW-0813">Transport</keyword>
<feature type="transmembrane region" description="Helical" evidence="7">
    <location>
        <begin position="265"/>
        <end position="286"/>
    </location>
</feature>
<dbReference type="PROSITE" id="PS50850">
    <property type="entry name" value="MFS"/>
    <property type="match status" value="1"/>
</dbReference>
<comment type="caution">
    <text evidence="9">The sequence shown here is derived from an EMBL/GenBank/DDBJ whole genome shotgun (WGS) entry which is preliminary data.</text>
</comment>
<feature type="transmembrane region" description="Helical" evidence="7">
    <location>
        <begin position="7"/>
        <end position="28"/>
    </location>
</feature>
<keyword evidence="10" id="KW-1185">Reference proteome</keyword>
<reference evidence="9 10" key="1">
    <citation type="journal article" date="2015" name="Genome Announc.">
        <title>Expanding the biotechnology potential of lactobacilli through comparative genomics of 213 strains and associated genera.</title>
        <authorList>
            <person name="Sun Z."/>
            <person name="Harris H.M."/>
            <person name="McCann A."/>
            <person name="Guo C."/>
            <person name="Argimon S."/>
            <person name="Zhang W."/>
            <person name="Yang X."/>
            <person name="Jeffery I.B."/>
            <person name="Cooney J.C."/>
            <person name="Kagawa T.F."/>
            <person name="Liu W."/>
            <person name="Song Y."/>
            <person name="Salvetti E."/>
            <person name="Wrobel A."/>
            <person name="Rasinkangas P."/>
            <person name="Parkhill J."/>
            <person name="Rea M.C."/>
            <person name="O'Sullivan O."/>
            <person name="Ritari J."/>
            <person name="Douillard F.P."/>
            <person name="Paul Ross R."/>
            <person name="Yang R."/>
            <person name="Briner A.E."/>
            <person name="Felis G.E."/>
            <person name="de Vos W.M."/>
            <person name="Barrangou R."/>
            <person name="Klaenhammer T.R."/>
            <person name="Caufield P.W."/>
            <person name="Cui Y."/>
            <person name="Zhang H."/>
            <person name="O'Toole P.W."/>
        </authorList>
    </citation>
    <scope>NUCLEOTIDE SEQUENCE [LARGE SCALE GENOMIC DNA]</scope>
    <source>
        <strain evidence="9 10">DSM 20690</strain>
    </source>
</reference>
<feature type="transmembrane region" description="Helical" evidence="7">
    <location>
        <begin position="237"/>
        <end position="258"/>
    </location>
</feature>
<comment type="subcellular location">
    <subcellularLocation>
        <location evidence="1">Cell membrane</location>
        <topology evidence="1">Multi-pass membrane protein</topology>
    </subcellularLocation>
</comment>
<feature type="transmembrane region" description="Helical" evidence="7">
    <location>
        <begin position="209"/>
        <end position="231"/>
    </location>
</feature>
<feature type="transmembrane region" description="Helical" evidence="7">
    <location>
        <begin position="357"/>
        <end position="376"/>
    </location>
</feature>
<dbReference type="OrthoDB" id="212436at2"/>
<dbReference type="SUPFAM" id="SSF103473">
    <property type="entry name" value="MFS general substrate transporter"/>
    <property type="match status" value="1"/>
</dbReference>
<feature type="transmembrane region" description="Helical" evidence="7">
    <location>
        <begin position="71"/>
        <end position="91"/>
    </location>
</feature>
<evidence type="ECO:0000259" key="8">
    <source>
        <dbReference type="PROSITE" id="PS50850"/>
    </source>
</evidence>
<evidence type="ECO:0000256" key="3">
    <source>
        <dbReference type="ARBA" id="ARBA00022475"/>
    </source>
</evidence>
<dbReference type="CDD" id="cd17324">
    <property type="entry name" value="MFS_NepI_like"/>
    <property type="match status" value="1"/>
</dbReference>
<feature type="transmembrane region" description="Helical" evidence="7">
    <location>
        <begin position="334"/>
        <end position="351"/>
    </location>
</feature>
<dbReference type="Proteomes" id="UP000051565">
    <property type="component" value="Unassembled WGS sequence"/>
</dbReference>
<sequence>MKNRRLSFLFFLVMFVIGTDTFLVSPLLPTLTHYYGISTSVSGFIVSSYAIGYMLTALIVGPISDNHDRKLILVVGLITFTLATAACGLANTFPIMLFTRFVAGIAAASAGPQIWAAIPILYPKDQVVKVMGYATSGLAIAQIIGVPLGSFLAGWSWRFPFFFVGGIALILTILIMLYLPDIKTSTTDKTTSLNIYRHFFKNKPALKLLFSYLLFQTANFCAFSFIGTWFFKSFSLPVTAIGGFILIIGVGQFVGSLLGSRIVKLLTLPRAFFLEFVLFIFGYLILPFSTSIIMATIILALIYFIGGAIFPLFMSTLQATAPKERGTMSSLTNAAMYLGEAVGGAFGGILIKNFPGFFGISVFTAIGVFLAMLLYAQQGYFKENKSHS</sequence>
<evidence type="ECO:0000256" key="6">
    <source>
        <dbReference type="ARBA" id="ARBA00023136"/>
    </source>
</evidence>
<feature type="transmembrane region" description="Helical" evidence="7">
    <location>
        <begin position="130"/>
        <end position="153"/>
    </location>
</feature>
<dbReference type="GeneID" id="61249611"/>
<dbReference type="InterPro" id="IPR020846">
    <property type="entry name" value="MFS_dom"/>
</dbReference>
<keyword evidence="5 7" id="KW-1133">Transmembrane helix</keyword>
<feature type="transmembrane region" description="Helical" evidence="7">
    <location>
        <begin position="292"/>
        <end position="313"/>
    </location>
</feature>
<name>A0A0R2JLY7_9LACO</name>
<evidence type="ECO:0000256" key="5">
    <source>
        <dbReference type="ARBA" id="ARBA00022989"/>
    </source>
</evidence>
<dbReference type="PATRIC" id="fig|1122148.6.peg.1389"/>
<dbReference type="AlphaFoldDB" id="A0A0R2JLY7"/>
<gene>
    <name evidence="9" type="ORF">IV52_GL001352</name>
</gene>
<protein>
    <submittedName>
        <fullName evidence="9">Transporter major facilitator superfamily MFS 1</fullName>
    </submittedName>
</protein>
<organism evidence="9 10">
    <name type="scientific">Fructilactobacillus lindneri DSM 20690 = JCM 11027</name>
    <dbReference type="NCBI Taxonomy" id="1122148"/>
    <lineage>
        <taxon>Bacteria</taxon>
        <taxon>Bacillati</taxon>
        <taxon>Bacillota</taxon>
        <taxon>Bacilli</taxon>
        <taxon>Lactobacillales</taxon>
        <taxon>Lactobacillaceae</taxon>
        <taxon>Fructilactobacillus</taxon>
    </lineage>
</organism>
<accession>A0A0R2JLY7</accession>
<dbReference type="Pfam" id="PF07690">
    <property type="entry name" value="MFS_1"/>
    <property type="match status" value="1"/>
</dbReference>
<dbReference type="PANTHER" id="PTHR43124:SF3">
    <property type="entry name" value="CHLORAMPHENICOL EFFLUX PUMP RV0191"/>
    <property type="match status" value="1"/>
</dbReference>
<dbReference type="EMBL" id="JQBT01000036">
    <property type="protein sequence ID" value="KRN78219.1"/>
    <property type="molecule type" value="Genomic_DNA"/>
</dbReference>
<dbReference type="InterPro" id="IPR036259">
    <property type="entry name" value="MFS_trans_sf"/>
</dbReference>
<evidence type="ECO:0000256" key="2">
    <source>
        <dbReference type="ARBA" id="ARBA00022448"/>
    </source>
</evidence>
<evidence type="ECO:0000256" key="7">
    <source>
        <dbReference type="SAM" id="Phobius"/>
    </source>
</evidence>
<evidence type="ECO:0000313" key="9">
    <source>
        <dbReference type="EMBL" id="KRN78219.1"/>
    </source>
</evidence>
<feature type="domain" description="Major facilitator superfamily (MFS) profile" evidence="8">
    <location>
        <begin position="6"/>
        <end position="379"/>
    </location>
</feature>
<dbReference type="InterPro" id="IPR011701">
    <property type="entry name" value="MFS"/>
</dbReference>
<evidence type="ECO:0000256" key="1">
    <source>
        <dbReference type="ARBA" id="ARBA00004651"/>
    </source>
</evidence>
<proteinExistence type="predicted"/>